<dbReference type="KEGG" id="ccro:CMC5_048500"/>
<dbReference type="PANTHER" id="PTHR34107">
    <property type="entry name" value="SLL0198 PROTEIN-RELATED"/>
    <property type="match status" value="1"/>
</dbReference>
<accession>A0A0K1EIL4</accession>
<dbReference type="InterPro" id="IPR011335">
    <property type="entry name" value="Restrct_endonuc-II-like"/>
</dbReference>
<evidence type="ECO:0000313" key="3">
    <source>
        <dbReference type="Proteomes" id="UP000067626"/>
    </source>
</evidence>
<evidence type="ECO:0000259" key="1">
    <source>
        <dbReference type="Pfam" id="PF05685"/>
    </source>
</evidence>
<dbReference type="Proteomes" id="UP000067626">
    <property type="component" value="Chromosome"/>
</dbReference>
<dbReference type="Pfam" id="PF05685">
    <property type="entry name" value="Uma2"/>
    <property type="match status" value="1"/>
</dbReference>
<reference evidence="2 3" key="1">
    <citation type="submission" date="2015-07" db="EMBL/GenBank/DDBJ databases">
        <title>Genome analysis of myxobacterium Chondromyces crocatus Cm c5 reveals a high potential for natural compound synthesis and the genetic basis for the loss of fruiting body formation.</title>
        <authorList>
            <person name="Zaburannyi N."/>
            <person name="Bunk B."/>
            <person name="Maier J."/>
            <person name="Overmann J."/>
            <person name="Mueller R."/>
        </authorList>
    </citation>
    <scope>NUCLEOTIDE SEQUENCE [LARGE SCALE GENOMIC DNA]</scope>
    <source>
        <strain evidence="2 3">Cm c5</strain>
    </source>
</reference>
<feature type="domain" description="Putative restriction endonuclease" evidence="1">
    <location>
        <begin position="17"/>
        <end position="183"/>
    </location>
</feature>
<dbReference type="PATRIC" id="fig|52.7.peg.5359"/>
<name>A0A0K1EIL4_CHOCO</name>
<dbReference type="InterPro" id="IPR012296">
    <property type="entry name" value="Nuclease_put_TT1808"/>
</dbReference>
<evidence type="ECO:0000313" key="2">
    <source>
        <dbReference type="EMBL" id="AKT40694.1"/>
    </source>
</evidence>
<keyword evidence="3" id="KW-1185">Reference proteome</keyword>
<organism evidence="2 3">
    <name type="scientific">Chondromyces crocatus</name>
    <dbReference type="NCBI Taxonomy" id="52"/>
    <lineage>
        <taxon>Bacteria</taxon>
        <taxon>Pseudomonadati</taxon>
        <taxon>Myxococcota</taxon>
        <taxon>Polyangia</taxon>
        <taxon>Polyangiales</taxon>
        <taxon>Polyangiaceae</taxon>
        <taxon>Chondromyces</taxon>
    </lineage>
</organism>
<dbReference type="PANTHER" id="PTHR34107:SF4">
    <property type="entry name" value="SLL1222 PROTEIN"/>
    <property type="match status" value="1"/>
</dbReference>
<dbReference type="EMBL" id="CP012159">
    <property type="protein sequence ID" value="AKT40694.1"/>
    <property type="molecule type" value="Genomic_DNA"/>
</dbReference>
<proteinExistence type="predicted"/>
<dbReference type="InterPro" id="IPR008538">
    <property type="entry name" value="Uma2"/>
</dbReference>
<sequence length="200" mass="22073">MAEPAKKLPAVATYADLEAVPPHMVGEIIAGTLFMSPRPATPHVSVSSTLGMMLGSPFRLGMGGPGGWWIFDEPELHLDSDVLVPDLAGWRRERMPTRPSTAAISLAPDWICEVLSPSTATDDRFDKLPIYAREGVTWVWLVDPIKRTLEVQHLGPRKRWETELLVKGDVVVRAAPFDAIELPLSILWDEKLPAPRGHEG</sequence>
<dbReference type="Gene3D" id="3.90.1570.10">
    <property type="entry name" value="tt1808, chain A"/>
    <property type="match status" value="1"/>
</dbReference>
<protein>
    <recommendedName>
        <fullName evidence="1">Putative restriction endonuclease domain-containing protein</fullName>
    </recommendedName>
</protein>
<dbReference type="CDD" id="cd06260">
    <property type="entry name" value="DUF820-like"/>
    <property type="match status" value="1"/>
</dbReference>
<dbReference type="STRING" id="52.CMC5_048500"/>
<dbReference type="OrthoDB" id="5518193at2"/>
<dbReference type="AlphaFoldDB" id="A0A0K1EIL4"/>
<gene>
    <name evidence="2" type="ORF">CMC5_048500</name>
</gene>
<dbReference type="SUPFAM" id="SSF52980">
    <property type="entry name" value="Restriction endonuclease-like"/>
    <property type="match status" value="1"/>
</dbReference>